<accession>A0ABN2LQT4</accession>
<keyword evidence="2" id="KW-1185">Reference proteome</keyword>
<reference evidence="1 2" key="1">
    <citation type="journal article" date="2019" name="Int. J. Syst. Evol. Microbiol.">
        <title>The Global Catalogue of Microorganisms (GCM) 10K type strain sequencing project: providing services to taxonomists for standard genome sequencing and annotation.</title>
        <authorList>
            <consortium name="The Broad Institute Genomics Platform"/>
            <consortium name="The Broad Institute Genome Sequencing Center for Infectious Disease"/>
            <person name="Wu L."/>
            <person name="Ma J."/>
        </authorList>
    </citation>
    <scope>NUCLEOTIDE SEQUENCE [LARGE SCALE GENOMIC DNA]</scope>
    <source>
        <strain evidence="1 2">JCM 13250</strain>
    </source>
</reference>
<evidence type="ECO:0000313" key="1">
    <source>
        <dbReference type="EMBL" id="GAA1796882.1"/>
    </source>
</evidence>
<gene>
    <name evidence="1" type="ORF">GCM10009682_18210</name>
</gene>
<dbReference type="EMBL" id="BAAALT010000045">
    <property type="protein sequence ID" value="GAA1796882.1"/>
    <property type="molecule type" value="Genomic_DNA"/>
</dbReference>
<dbReference type="Proteomes" id="UP001500218">
    <property type="component" value="Unassembled WGS sequence"/>
</dbReference>
<name>A0ABN2LQT4_9ACTN</name>
<evidence type="ECO:0000313" key="2">
    <source>
        <dbReference type="Proteomes" id="UP001500218"/>
    </source>
</evidence>
<sequence length="125" mass="13012">MAGPAAAAERAVCTKVKTPLERGVAGLMALAVVASDGTKDEIDDARIESSARLLDLFAAATAASQASTTGALRTAFANLASVARRQANQIRTVKSAYPELVLQAADTTALEGAVNKLEPYCGRYW</sequence>
<protein>
    <submittedName>
        <fullName evidence="1">Uncharacterized protein</fullName>
    </submittedName>
</protein>
<comment type="caution">
    <text evidence="1">The sequence shown here is derived from an EMBL/GenBank/DDBJ whole genome shotgun (WGS) entry which is preliminary data.</text>
</comment>
<dbReference type="RefSeq" id="WP_344128347.1">
    <property type="nucleotide sequence ID" value="NZ_BAAALT010000045.1"/>
</dbReference>
<organism evidence="1 2">
    <name type="scientific">Luedemannella flava</name>
    <dbReference type="NCBI Taxonomy" id="349316"/>
    <lineage>
        <taxon>Bacteria</taxon>
        <taxon>Bacillati</taxon>
        <taxon>Actinomycetota</taxon>
        <taxon>Actinomycetes</taxon>
        <taxon>Micromonosporales</taxon>
        <taxon>Micromonosporaceae</taxon>
        <taxon>Luedemannella</taxon>
    </lineage>
</organism>
<proteinExistence type="predicted"/>